<evidence type="ECO:0000256" key="1">
    <source>
        <dbReference type="SAM" id="MobiDB-lite"/>
    </source>
</evidence>
<organism evidence="3">
    <name type="scientific">Laccaria bicolor (strain S238N-H82 / ATCC MYA-4686)</name>
    <name type="common">Bicoloured deceiver</name>
    <name type="synonym">Laccaria laccata var. bicolor</name>
    <dbReference type="NCBI Taxonomy" id="486041"/>
    <lineage>
        <taxon>Eukaryota</taxon>
        <taxon>Fungi</taxon>
        <taxon>Dikarya</taxon>
        <taxon>Basidiomycota</taxon>
        <taxon>Agaricomycotina</taxon>
        <taxon>Agaricomycetes</taxon>
        <taxon>Agaricomycetidae</taxon>
        <taxon>Agaricales</taxon>
        <taxon>Agaricineae</taxon>
        <taxon>Hydnangiaceae</taxon>
        <taxon>Laccaria</taxon>
    </lineage>
</organism>
<dbReference type="HOGENOM" id="CLU_375088_0_0_1"/>
<gene>
    <name evidence="2" type="ORF">LACBIDRAFT_330629</name>
</gene>
<dbReference type="STRING" id="486041.B0DLY4"/>
<evidence type="ECO:0000313" key="2">
    <source>
        <dbReference type="EMBL" id="EDR04374.1"/>
    </source>
</evidence>
<feature type="compositionally biased region" description="Basic and acidic residues" evidence="1">
    <location>
        <begin position="355"/>
        <end position="374"/>
    </location>
</feature>
<dbReference type="GeneID" id="6080633"/>
<evidence type="ECO:0000313" key="3">
    <source>
        <dbReference type="Proteomes" id="UP000001194"/>
    </source>
</evidence>
<dbReference type="KEGG" id="lbc:LACBIDRAFT_330629"/>
<reference evidence="2 3" key="1">
    <citation type="journal article" date="2008" name="Nature">
        <title>The genome of Laccaria bicolor provides insights into mycorrhizal symbiosis.</title>
        <authorList>
            <person name="Martin F."/>
            <person name="Aerts A."/>
            <person name="Ahren D."/>
            <person name="Brun A."/>
            <person name="Danchin E.G.J."/>
            <person name="Duchaussoy F."/>
            <person name="Gibon J."/>
            <person name="Kohler A."/>
            <person name="Lindquist E."/>
            <person name="Pereda V."/>
            <person name="Salamov A."/>
            <person name="Shapiro H.J."/>
            <person name="Wuyts J."/>
            <person name="Blaudez D."/>
            <person name="Buee M."/>
            <person name="Brokstein P."/>
            <person name="Canbaeck B."/>
            <person name="Cohen D."/>
            <person name="Courty P.E."/>
            <person name="Coutinho P.M."/>
            <person name="Delaruelle C."/>
            <person name="Detter J.C."/>
            <person name="Deveau A."/>
            <person name="DiFazio S."/>
            <person name="Duplessis S."/>
            <person name="Fraissinet-Tachet L."/>
            <person name="Lucic E."/>
            <person name="Frey-Klett P."/>
            <person name="Fourrey C."/>
            <person name="Feussner I."/>
            <person name="Gay G."/>
            <person name="Grimwood J."/>
            <person name="Hoegger P.J."/>
            <person name="Jain P."/>
            <person name="Kilaru S."/>
            <person name="Labbe J."/>
            <person name="Lin Y.C."/>
            <person name="Legue V."/>
            <person name="Le Tacon F."/>
            <person name="Marmeisse R."/>
            <person name="Melayah D."/>
            <person name="Montanini B."/>
            <person name="Muratet M."/>
            <person name="Nehls U."/>
            <person name="Niculita-Hirzel H."/>
            <person name="Oudot-Le Secq M.P."/>
            <person name="Peter M."/>
            <person name="Quesneville H."/>
            <person name="Rajashekar B."/>
            <person name="Reich M."/>
            <person name="Rouhier N."/>
            <person name="Schmutz J."/>
            <person name="Yin T."/>
            <person name="Chalot M."/>
            <person name="Henrissat B."/>
            <person name="Kuees U."/>
            <person name="Lucas S."/>
            <person name="Van de Peer Y."/>
            <person name="Podila G.K."/>
            <person name="Polle A."/>
            <person name="Pukkila P.J."/>
            <person name="Richardson P.M."/>
            <person name="Rouze P."/>
            <person name="Sanders I.R."/>
            <person name="Stajich J.E."/>
            <person name="Tunlid A."/>
            <person name="Tuskan G."/>
            <person name="Grigoriev I.V."/>
        </authorList>
    </citation>
    <scope>NUCLEOTIDE SEQUENCE [LARGE SCALE GENOMIC DNA]</scope>
    <source>
        <strain evidence="3">S238N-H82 / ATCC MYA-4686</strain>
    </source>
</reference>
<dbReference type="AlphaFoldDB" id="B0DLY4"/>
<dbReference type="RefSeq" id="XP_001884893.1">
    <property type="nucleotide sequence ID" value="XM_001884858.1"/>
</dbReference>
<protein>
    <submittedName>
        <fullName evidence="2">Predicted protein</fullName>
    </submittedName>
</protein>
<accession>B0DLY4</accession>
<dbReference type="EMBL" id="DS547118">
    <property type="protein sequence ID" value="EDR04374.1"/>
    <property type="molecule type" value="Genomic_DNA"/>
</dbReference>
<proteinExistence type="predicted"/>
<sequence>MSRISLRTKLTRNVNAKCEHRVIVSQTNTSYLEKRFLRWHLPRTLAKFKEEQQLLNSIDKFKKFAQRSRWVHVRFTPVHVKFTQFTRSSHLRGEDVHAFSNAMKLPCFPPSTKIFKKVNGMQRSVTHAHPGDLTPPRVYTPADVFARSGRFLAPSSNFAPTSSCVGRFRGFSPPCAHFHPLRSISPPRIHVLHVGPAFAVLYPPLHPLCPIPPSRLHVVLAFTVLHPPAPPSSIIAPTSLRCARILVNMPHSFKDFDPFTTFKPRTTRSGHKFSRLLDAVLCGIQVAKLFCRAFKRDNACGDEGDSDIEDDDIISPQGPTDLTHTTPPHPPTTPINSRYQTRLTTRRTTAAPPGKIEKACGKDRSRLRRSESKAKQKLLHPNRIAFRPRFAAAECLIITGMKTKFDTSRLCVSSNCWIALRKKATKNSQWTVDELKGRGFDVLKWDASNPKVVLDVANRIIVPLAGRPQGEDWDQVIRDATAAMNAVRIRGERLGIFTAEDKEHQHGRFTPVTSGVSYGGGQTKPGNLRLSKAKQGLVNELRDNPAIQRVARWQSCAFAIYAPKLFDKYRYLLSNLFDHDPTLIHNFEKSIFTASTFNLGPNTITLDHTDSANVAHGLCAITALGDYDYTLGGHMIIFDLKLIIEFPPGSTILIPSAVFWHGNTPIQPGETRMSFTQFVAGGLFRWVKYGFRTKDQLILAEGKARLSEINGNYTERCERALSLFSKLTELNEDRRRVFAK</sequence>
<feature type="compositionally biased region" description="Acidic residues" evidence="1">
    <location>
        <begin position="304"/>
        <end position="313"/>
    </location>
</feature>
<dbReference type="InParanoid" id="B0DLY4"/>
<keyword evidence="3" id="KW-1185">Reference proteome</keyword>
<dbReference type="OrthoDB" id="3245313at2759"/>
<dbReference type="Gene3D" id="3.60.130.30">
    <property type="match status" value="1"/>
</dbReference>
<dbReference type="Proteomes" id="UP000001194">
    <property type="component" value="Unassembled WGS sequence"/>
</dbReference>
<name>B0DLY4_LACBS</name>
<feature type="region of interest" description="Disordered" evidence="1">
    <location>
        <begin position="304"/>
        <end position="374"/>
    </location>
</feature>